<keyword evidence="11" id="KW-0418">Kinase</keyword>
<evidence type="ECO:0000256" key="3">
    <source>
        <dbReference type="ARBA" id="ARBA00012363"/>
    </source>
</evidence>
<evidence type="ECO:0000256" key="1">
    <source>
        <dbReference type="ARBA" id="ARBA00004742"/>
    </source>
</evidence>
<dbReference type="GO" id="GO:0016301">
    <property type="term" value="F:kinase activity"/>
    <property type="evidence" value="ECO:0007669"/>
    <property type="project" value="UniProtKB-KW"/>
</dbReference>
<dbReference type="EC" id="4.1.1.49" evidence="3 10"/>
<dbReference type="PANTHER" id="PTHR30031">
    <property type="entry name" value="PHOSPHOENOLPYRUVATE CARBOXYKINASE ATP"/>
    <property type="match status" value="1"/>
</dbReference>
<evidence type="ECO:0000256" key="4">
    <source>
        <dbReference type="ARBA" id="ARBA00022432"/>
    </source>
</evidence>
<comment type="caution">
    <text evidence="11">The sequence shown here is derived from an EMBL/GenBank/DDBJ whole genome shotgun (WGS) entry which is preliminary data.</text>
</comment>
<feature type="binding site" evidence="10">
    <location>
        <position position="292"/>
    </location>
    <ligand>
        <name>ATP</name>
        <dbReference type="ChEBI" id="CHEBI:30616"/>
    </ligand>
</feature>
<dbReference type="PIRSF" id="PIRSF006294">
    <property type="entry name" value="PEP_crbxkin"/>
    <property type="match status" value="1"/>
</dbReference>
<gene>
    <name evidence="10" type="primary">pckA</name>
    <name evidence="11" type="ORF">CH330_03930</name>
</gene>
<evidence type="ECO:0000256" key="10">
    <source>
        <dbReference type="HAMAP-Rule" id="MF_00453"/>
    </source>
</evidence>
<dbReference type="InterPro" id="IPR013035">
    <property type="entry name" value="PEP_carboxykinase_C"/>
</dbReference>
<evidence type="ECO:0000256" key="7">
    <source>
        <dbReference type="ARBA" id="ARBA00022840"/>
    </source>
</evidence>
<dbReference type="EMBL" id="NOZP01000076">
    <property type="protein sequence ID" value="OYD16003.1"/>
    <property type="molecule type" value="Genomic_DNA"/>
</dbReference>
<keyword evidence="7 10" id="KW-0067">ATP-binding</keyword>
<comment type="similarity">
    <text evidence="2 10">Belongs to the phosphoenolpyruvate carboxykinase (ATP) family.</text>
</comment>
<name>A0A235BU98_UNCW3</name>
<comment type="catalytic activity">
    <reaction evidence="9 10">
        <text>oxaloacetate + ATP = phosphoenolpyruvate + ADP + CO2</text>
        <dbReference type="Rhea" id="RHEA:18617"/>
        <dbReference type="ChEBI" id="CHEBI:16452"/>
        <dbReference type="ChEBI" id="CHEBI:16526"/>
        <dbReference type="ChEBI" id="CHEBI:30616"/>
        <dbReference type="ChEBI" id="CHEBI:58702"/>
        <dbReference type="ChEBI" id="CHEBI:456216"/>
        <dbReference type="EC" id="4.1.1.49"/>
    </reaction>
</comment>
<dbReference type="Proteomes" id="UP000215559">
    <property type="component" value="Unassembled WGS sequence"/>
</dbReference>
<feature type="binding site" evidence="10">
    <location>
        <position position="53"/>
    </location>
    <ligand>
        <name>substrate</name>
    </ligand>
</feature>
<protein>
    <recommendedName>
        <fullName evidence="3 10">Phosphoenolpyruvate carboxykinase (ATP)</fullName>
        <shortName evidence="10">PCK</shortName>
        <shortName evidence="10">PEP carboxykinase</shortName>
        <shortName evidence="10">PEPCK</shortName>
        <ecNumber evidence="3 10">4.1.1.49</ecNumber>
    </recommendedName>
</protein>
<comment type="pathway">
    <text evidence="1 10">Carbohydrate biosynthesis; gluconeogenesis.</text>
</comment>
<reference evidence="11 12" key="1">
    <citation type="submission" date="2017-07" db="EMBL/GenBank/DDBJ databases">
        <title>Recovery of genomes from metagenomes via a dereplication, aggregation, and scoring strategy.</title>
        <authorList>
            <person name="Sieber C.M."/>
            <person name="Probst A.J."/>
            <person name="Sharrar A."/>
            <person name="Thomas B.C."/>
            <person name="Hess M."/>
            <person name="Tringe S.G."/>
            <person name="Banfield J.F."/>
        </authorList>
    </citation>
    <scope>NUCLEOTIDE SEQUENCE [LARGE SCALE GENOMIC DNA]</scope>
    <source>
        <strain evidence="11">JGI_Cruoil_03_51_56</strain>
    </source>
</reference>
<keyword evidence="8 10" id="KW-0456">Lyase</keyword>
<evidence type="ECO:0000256" key="6">
    <source>
        <dbReference type="ARBA" id="ARBA00022793"/>
    </source>
</evidence>
<sequence>MNHNLETLLKQHRDVKVNPPRQLLIQDSVDRKEAFAAECGCLVTWTPVESTGRSPKDTVITKWPRSEGTIDWDSPNNIPIEPRVFDMVFEDALKVLGQKERLYVTDRVLGADPAYALPVRTVTDKALSALFTDNMFRPVPKDIGRSCFAKKPFTLLVLPYDKLDPNRYKELLRVDPRLGRTSTMLIGMDMDRCLGVVYGSAYGGSVKKLMFTVMNYLLPGEGVLPLHSSANEGPEGDVALLLGLSGTGKTTLSADPRRALLGDDEHAWSDDGVANLENGCYAKLIDLDPNKEPEIYNACFHKAQFLKHGAIIENTMFYPDGTFDLNDDRLTPNSRGSYPLSFLKNIKTPPVAGHAKTVLFLTADANGVLPPVARLTSAQAMLWFLLGYTSKLAGTETGITEPVSTFSRFFGQPFMPRNPDVYARMLGDKLRTHGAKVYLVNTGWTGGPYGIGKRISLTLTREMVEAALSGALANVECWEDKVFHLHVPKTCPGVPDPNVLNPRNTWKDKNAYDSRARRLADEFAAQFLKAYENKGIDPAVARECPGR</sequence>
<dbReference type="GO" id="GO:0046872">
    <property type="term" value="F:metal ion binding"/>
    <property type="evidence" value="ECO:0007669"/>
    <property type="project" value="UniProtKB-KW"/>
</dbReference>
<evidence type="ECO:0000256" key="5">
    <source>
        <dbReference type="ARBA" id="ARBA00022741"/>
    </source>
</evidence>
<dbReference type="Gene3D" id="2.170.8.10">
    <property type="entry name" value="Phosphoenolpyruvate Carboxykinase, domain 2"/>
    <property type="match status" value="1"/>
</dbReference>
<keyword evidence="4 10" id="KW-0312">Gluconeogenesis</keyword>
<feature type="binding site" evidence="10">
    <location>
        <position position="208"/>
    </location>
    <ligand>
        <name>ATP</name>
        <dbReference type="ChEBI" id="CHEBI:30616"/>
    </ligand>
</feature>
<dbReference type="HAMAP" id="MF_00453">
    <property type="entry name" value="PEPCK_ATP"/>
    <property type="match status" value="1"/>
</dbReference>
<dbReference type="SUPFAM" id="SSF53795">
    <property type="entry name" value="PEP carboxykinase-like"/>
    <property type="match status" value="1"/>
</dbReference>
<feature type="binding site" evidence="10">
    <location>
        <position position="208"/>
    </location>
    <ligand>
        <name>substrate</name>
    </ligand>
</feature>
<dbReference type="GO" id="GO:0006094">
    <property type="term" value="P:gluconeogenesis"/>
    <property type="evidence" value="ECO:0007669"/>
    <property type="project" value="UniProtKB-UniRule"/>
</dbReference>
<evidence type="ECO:0000313" key="12">
    <source>
        <dbReference type="Proteomes" id="UP000215559"/>
    </source>
</evidence>
<evidence type="ECO:0000313" key="11">
    <source>
        <dbReference type="EMBL" id="OYD16003.1"/>
    </source>
</evidence>
<dbReference type="InterPro" id="IPR001272">
    <property type="entry name" value="PEP_carboxykinase_ATP"/>
</dbReference>
<feature type="binding site" evidence="10">
    <location>
        <begin position="243"/>
        <end position="251"/>
    </location>
    <ligand>
        <name>ATP</name>
        <dbReference type="ChEBI" id="CHEBI:30616"/>
    </ligand>
</feature>
<feature type="binding site" evidence="10">
    <location>
        <begin position="454"/>
        <end position="455"/>
    </location>
    <ligand>
        <name>ATP</name>
        <dbReference type="ChEBI" id="CHEBI:30616"/>
    </ligand>
</feature>
<keyword evidence="5 10" id="KW-0547">Nucleotide-binding</keyword>
<feature type="binding site" evidence="10">
    <location>
        <position position="202"/>
    </location>
    <ligand>
        <name>substrate</name>
    </ligand>
</feature>
<feature type="binding site" evidence="10">
    <location>
        <position position="227"/>
    </location>
    <ligand>
        <name>Mn(2+)</name>
        <dbReference type="ChEBI" id="CHEBI:29035"/>
    </ligand>
</feature>
<dbReference type="Pfam" id="PF01293">
    <property type="entry name" value="PEPCK_ATP"/>
    <property type="match status" value="1"/>
</dbReference>
<dbReference type="GO" id="GO:0004612">
    <property type="term" value="F:phosphoenolpyruvate carboxykinase (ATP) activity"/>
    <property type="evidence" value="ECO:0007669"/>
    <property type="project" value="UniProtKB-UniRule"/>
</dbReference>
<comment type="function">
    <text evidence="10">Involved in the gluconeogenesis. Catalyzes the conversion of oxaloacetate (OAA) to phosphoenolpyruvate (PEP) through direct phosphoryl transfer between the nucleoside triphosphate and OAA.</text>
</comment>
<proteinExistence type="inferred from homology"/>
<comment type="cofactor">
    <cofactor evidence="10">
        <name>Mn(2+)</name>
        <dbReference type="ChEBI" id="CHEBI:29035"/>
    </cofactor>
    <text evidence="10">Binds 1 Mn(2+) ion per subunit.</text>
</comment>
<dbReference type="UniPathway" id="UPA00138"/>
<evidence type="ECO:0000256" key="2">
    <source>
        <dbReference type="ARBA" id="ARBA00006052"/>
    </source>
</evidence>
<keyword evidence="11" id="KW-0670">Pyruvate</keyword>
<accession>A0A235BU98</accession>
<keyword evidence="10" id="KW-0464">Manganese</keyword>
<evidence type="ECO:0000256" key="8">
    <source>
        <dbReference type="ARBA" id="ARBA00023239"/>
    </source>
</evidence>
<keyword evidence="11" id="KW-0808">Transferase</keyword>
<evidence type="ECO:0000256" key="9">
    <source>
        <dbReference type="ARBA" id="ARBA00047371"/>
    </source>
</evidence>
<dbReference type="GO" id="GO:0005829">
    <property type="term" value="C:cytosol"/>
    <property type="evidence" value="ECO:0007669"/>
    <property type="project" value="TreeGrafter"/>
</dbReference>
<dbReference type="GO" id="GO:0005524">
    <property type="term" value="F:ATP binding"/>
    <property type="evidence" value="ECO:0007669"/>
    <property type="project" value="UniProtKB-UniRule"/>
</dbReference>
<feature type="binding site" evidence="10">
    <location>
        <position position="208"/>
    </location>
    <ligand>
        <name>Mn(2+)</name>
        <dbReference type="ChEBI" id="CHEBI:29035"/>
    </ligand>
</feature>
<feature type="binding site" evidence="10">
    <location>
        <position position="227"/>
    </location>
    <ligand>
        <name>ATP</name>
        <dbReference type="ChEBI" id="CHEBI:30616"/>
    </ligand>
</feature>
<dbReference type="Gene3D" id="3.40.449.10">
    <property type="entry name" value="Phosphoenolpyruvate Carboxykinase, domain 1"/>
    <property type="match status" value="1"/>
</dbReference>
<dbReference type="SUPFAM" id="SSF68923">
    <property type="entry name" value="PEP carboxykinase N-terminal domain"/>
    <property type="match status" value="1"/>
</dbReference>
<keyword evidence="10" id="KW-0479">Metal-binding</keyword>
<feature type="binding site" evidence="10">
    <location>
        <position position="335"/>
    </location>
    <ligand>
        <name>substrate</name>
    </ligand>
</feature>
<organism evidence="11 12">
    <name type="scientific">candidate division WOR-3 bacterium JGI_Cruoil_03_51_56</name>
    <dbReference type="NCBI Taxonomy" id="1973747"/>
    <lineage>
        <taxon>Bacteria</taxon>
        <taxon>Bacteria division WOR-3</taxon>
    </lineage>
</organism>
<feature type="binding site" evidence="10">
    <location>
        <position position="460"/>
    </location>
    <ligand>
        <name>ATP</name>
        <dbReference type="ChEBI" id="CHEBI:30616"/>
    </ligand>
</feature>
<dbReference type="PANTHER" id="PTHR30031:SF0">
    <property type="entry name" value="PHOSPHOENOLPYRUVATE CARBOXYKINASE (ATP)"/>
    <property type="match status" value="1"/>
</dbReference>
<feature type="binding site" evidence="10">
    <location>
        <position position="264"/>
    </location>
    <ligand>
        <name>Mn(2+)</name>
        <dbReference type="ChEBI" id="CHEBI:29035"/>
    </ligand>
</feature>
<comment type="subcellular location">
    <subcellularLocation>
        <location evidence="10">Cytoplasm</location>
    </subcellularLocation>
</comment>
<dbReference type="AlphaFoldDB" id="A0A235BU98"/>
<feature type="binding site" evidence="10">
    <location>
        <position position="335"/>
    </location>
    <ligand>
        <name>ATP</name>
        <dbReference type="ChEBI" id="CHEBI:30616"/>
    </ligand>
</feature>
<keyword evidence="10" id="KW-0963">Cytoplasm</keyword>
<dbReference type="InterPro" id="IPR008210">
    <property type="entry name" value="PEP_carboxykinase_N"/>
</dbReference>
<keyword evidence="6 10" id="KW-0210">Decarboxylase</keyword>
<dbReference type="Gene3D" id="3.90.228.20">
    <property type="match status" value="1"/>
</dbReference>